<keyword evidence="4" id="KW-1185">Reference proteome</keyword>
<evidence type="ECO:0000313" key="3">
    <source>
        <dbReference type="EMBL" id="MBB4980450.1"/>
    </source>
</evidence>
<reference evidence="3 4" key="1">
    <citation type="submission" date="2020-08" db="EMBL/GenBank/DDBJ databases">
        <title>Genomic Encyclopedia of Type Strains, Phase III (KMG-III): the genomes of soil and plant-associated and newly described type strains.</title>
        <authorList>
            <person name="Whitman W."/>
        </authorList>
    </citation>
    <scope>NUCLEOTIDE SEQUENCE [LARGE SCALE GENOMIC DNA]</scope>
    <source>
        <strain evidence="3 4">SFB5A</strain>
    </source>
</reference>
<feature type="transmembrane region" description="Helical" evidence="1">
    <location>
        <begin position="29"/>
        <end position="50"/>
    </location>
</feature>
<dbReference type="Pfam" id="PF10756">
    <property type="entry name" value="bPH_6"/>
    <property type="match status" value="1"/>
</dbReference>
<proteinExistence type="predicted"/>
<accession>A0A7W7XA14</accession>
<comment type="caution">
    <text evidence="3">The sequence shown here is derived from an EMBL/GenBank/DDBJ whole genome shotgun (WGS) entry which is preliminary data.</text>
</comment>
<dbReference type="Proteomes" id="UP000582643">
    <property type="component" value="Unassembled WGS sequence"/>
</dbReference>
<protein>
    <recommendedName>
        <fullName evidence="2">Low molecular weight protein antigen 6 PH domain-containing protein</fullName>
    </recommendedName>
</protein>
<gene>
    <name evidence="3" type="ORF">GGE06_001358</name>
</gene>
<dbReference type="EMBL" id="JACHJY010000002">
    <property type="protein sequence ID" value="MBB4980450.1"/>
    <property type="molecule type" value="Genomic_DNA"/>
</dbReference>
<organism evidence="3 4">
    <name type="scientific">Streptomyces nymphaeiformis</name>
    <dbReference type="NCBI Taxonomy" id="2663842"/>
    <lineage>
        <taxon>Bacteria</taxon>
        <taxon>Bacillati</taxon>
        <taxon>Actinomycetota</taxon>
        <taxon>Actinomycetes</taxon>
        <taxon>Kitasatosporales</taxon>
        <taxon>Streptomycetaceae</taxon>
        <taxon>Streptomyces</taxon>
    </lineage>
</organism>
<dbReference type="InterPro" id="IPR019692">
    <property type="entry name" value="CFP-6_PH"/>
</dbReference>
<evidence type="ECO:0000313" key="4">
    <source>
        <dbReference type="Proteomes" id="UP000582643"/>
    </source>
</evidence>
<sequence>MHFVPGLLLLMTGLGGVFSDDMRSVGGLIVTAMFLVPGAWIVVTAPFAGVRADGEGLRYRGVLKRAFLPWSQIDSIDALPLGSELATAETIVVRGHEGEELLMLLMLTGFTRKRANNRVRAQIQMMQQMRARALAD</sequence>
<keyword evidence="1" id="KW-0472">Membrane</keyword>
<evidence type="ECO:0000259" key="2">
    <source>
        <dbReference type="Pfam" id="PF10756"/>
    </source>
</evidence>
<evidence type="ECO:0000256" key="1">
    <source>
        <dbReference type="SAM" id="Phobius"/>
    </source>
</evidence>
<dbReference type="RefSeq" id="WP_147321138.1">
    <property type="nucleotide sequence ID" value="NZ_JACHJY010000002.1"/>
</dbReference>
<dbReference type="AlphaFoldDB" id="A0A7W7XA14"/>
<name>A0A7W7XA14_9ACTN</name>
<keyword evidence="1" id="KW-1133">Transmembrane helix</keyword>
<feature type="domain" description="Low molecular weight protein antigen 6 PH" evidence="2">
    <location>
        <begin position="50"/>
        <end position="91"/>
    </location>
</feature>
<keyword evidence="1" id="KW-0812">Transmembrane</keyword>